<dbReference type="EMBL" id="JAOPGA020000003">
    <property type="protein sequence ID" value="KAL0476296.1"/>
    <property type="molecule type" value="Genomic_DNA"/>
</dbReference>
<evidence type="ECO:0000313" key="3">
    <source>
        <dbReference type="Proteomes" id="UP001431209"/>
    </source>
</evidence>
<dbReference type="InterPro" id="IPR052917">
    <property type="entry name" value="Stress-Dev_Protein"/>
</dbReference>
<dbReference type="InterPro" id="IPR038725">
    <property type="entry name" value="YdaG_split_barrel_FMN-bd"/>
</dbReference>
<dbReference type="InterPro" id="IPR012349">
    <property type="entry name" value="Split_barrel_FMN-bd"/>
</dbReference>
<organism evidence="2 3">
    <name type="scientific">Acrasis kona</name>
    <dbReference type="NCBI Taxonomy" id="1008807"/>
    <lineage>
        <taxon>Eukaryota</taxon>
        <taxon>Discoba</taxon>
        <taxon>Heterolobosea</taxon>
        <taxon>Tetramitia</taxon>
        <taxon>Eutetramitia</taxon>
        <taxon>Acrasidae</taxon>
        <taxon>Acrasis</taxon>
    </lineage>
</organism>
<sequence>MSNPEQHAPTQENLDKIKGLIHGIQMAMLTTQSEDGKDLHSRPMYTQSVEFDGKELWFFTRESSTKVHEIQTEKHVNVAYSDGSHNTFVSVSGRATLVKDQKKNEELWNPLLKAWFPKGVEDPELSLIKVAVDGVEYWDQPNSKMVQLYSYVKAKVTGETYQPTEDQNKKVDVSGKQ</sequence>
<dbReference type="PANTHER" id="PTHR34818:SF1">
    <property type="entry name" value="PROTEIN BLI-3"/>
    <property type="match status" value="1"/>
</dbReference>
<accession>A0AAW2YHS3</accession>
<name>A0AAW2YHS3_9EUKA</name>
<dbReference type="PANTHER" id="PTHR34818">
    <property type="entry name" value="PROTEIN BLI-3"/>
    <property type="match status" value="1"/>
</dbReference>
<keyword evidence="3" id="KW-1185">Reference proteome</keyword>
<dbReference type="Pfam" id="PF16242">
    <property type="entry name" value="Pyrid_ox_like"/>
    <property type="match status" value="1"/>
</dbReference>
<feature type="domain" description="General stress protein FMN-binding split barrel" evidence="1">
    <location>
        <begin position="13"/>
        <end position="161"/>
    </location>
</feature>
<gene>
    <name evidence="2" type="ORF">AKO1_006322</name>
</gene>
<comment type="caution">
    <text evidence="2">The sequence shown here is derived from an EMBL/GenBank/DDBJ whole genome shotgun (WGS) entry which is preliminary data.</text>
</comment>
<dbReference type="Gene3D" id="2.30.110.10">
    <property type="entry name" value="Electron Transport, Fmn-binding Protein, Chain A"/>
    <property type="match status" value="1"/>
</dbReference>
<dbReference type="AlphaFoldDB" id="A0AAW2YHS3"/>
<proteinExistence type="predicted"/>
<reference evidence="2 3" key="1">
    <citation type="submission" date="2024-03" db="EMBL/GenBank/DDBJ databases">
        <title>The Acrasis kona genome and developmental transcriptomes reveal deep origins of eukaryotic multicellular pathways.</title>
        <authorList>
            <person name="Sheikh S."/>
            <person name="Fu C.-J."/>
            <person name="Brown M.W."/>
            <person name="Baldauf S.L."/>
        </authorList>
    </citation>
    <scope>NUCLEOTIDE SEQUENCE [LARGE SCALE GENOMIC DNA]</scope>
    <source>
        <strain evidence="2 3">ATCC MYA-3509</strain>
    </source>
</reference>
<evidence type="ECO:0000313" key="2">
    <source>
        <dbReference type="EMBL" id="KAL0476296.1"/>
    </source>
</evidence>
<dbReference type="SUPFAM" id="SSF50475">
    <property type="entry name" value="FMN-binding split barrel"/>
    <property type="match status" value="1"/>
</dbReference>
<dbReference type="Proteomes" id="UP001431209">
    <property type="component" value="Unassembled WGS sequence"/>
</dbReference>
<protein>
    <recommendedName>
        <fullName evidence="1">General stress protein FMN-binding split barrel domain-containing protein</fullName>
    </recommendedName>
</protein>
<evidence type="ECO:0000259" key="1">
    <source>
        <dbReference type="Pfam" id="PF16242"/>
    </source>
</evidence>